<reference evidence="2 3" key="1">
    <citation type="submission" date="2018-06" db="EMBL/GenBank/DDBJ databases">
        <title>Actinomadura craniellae sp. nov. isolated from marine sponge Craniella sp.</title>
        <authorList>
            <person name="Li L."/>
            <person name="Xu Q.H."/>
            <person name="Lin H.W."/>
            <person name="Lu Y.H."/>
        </authorList>
    </citation>
    <scope>NUCLEOTIDE SEQUENCE [LARGE SCALE GENOMIC DNA]</scope>
    <source>
        <strain evidence="2 3">LHW63021</strain>
    </source>
</reference>
<feature type="transmembrane region" description="Helical" evidence="1">
    <location>
        <begin position="138"/>
        <end position="159"/>
    </location>
</feature>
<keyword evidence="3" id="KW-1185">Reference proteome</keyword>
<dbReference type="OrthoDB" id="9813854at2"/>
<feature type="transmembrane region" description="Helical" evidence="1">
    <location>
        <begin position="204"/>
        <end position="223"/>
    </location>
</feature>
<feature type="transmembrane region" description="Helical" evidence="1">
    <location>
        <begin position="166"/>
        <end position="184"/>
    </location>
</feature>
<dbReference type="GO" id="GO:0042925">
    <property type="term" value="F:benzoate transmembrane transporter activity"/>
    <property type="evidence" value="ECO:0007669"/>
    <property type="project" value="InterPro"/>
</dbReference>
<keyword evidence="1" id="KW-0472">Membrane</keyword>
<keyword evidence="1" id="KW-0812">Transmembrane</keyword>
<name>A0A365GY03_9ACTN</name>
<comment type="caution">
    <text evidence="2">The sequence shown here is derived from an EMBL/GenBank/DDBJ whole genome shotgun (WGS) entry which is preliminary data.</text>
</comment>
<dbReference type="PANTHER" id="PTHR30199:SF0">
    <property type="entry name" value="INNER MEMBRANE PROTEIN YDCO"/>
    <property type="match status" value="1"/>
</dbReference>
<protein>
    <submittedName>
        <fullName evidence="2">Benzoate transporter</fullName>
    </submittedName>
</protein>
<dbReference type="Proteomes" id="UP000251891">
    <property type="component" value="Unassembled WGS sequence"/>
</dbReference>
<dbReference type="NCBIfam" id="TIGR00843">
    <property type="entry name" value="benE"/>
    <property type="match status" value="1"/>
</dbReference>
<feature type="transmembrane region" description="Helical" evidence="1">
    <location>
        <begin position="40"/>
        <end position="60"/>
    </location>
</feature>
<dbReference type="PANTHER" id="PTHR30199">
    <property type="entry name" value="MFS FAMILY TRANSPORTER, PREDICTED SUBSTRATE BENZOATE"/>
    <property type="match status" value="1"/>
</dbReference>
<organism evidence="2 3">
    <name type="scientific">Actinomadura craniellae</name>
    <dbReference type="NCBI Taxonomy" id="2231787"/>
    <lineage>
        <taxon>Bacteria</taxon>
        <taxon>Bacillati</taxon>
        <taxon>Actinomycetota</taxon>
        <taxon>Actinomycetes</taxon>
        <taxon>Streptosporangiales</taxon>
        <taxon>Thermomonosporaceae</taxon>
        <taxon>Actinomadura</taxon>
    </lineage>
</organism>
<evidence type="ECO:0000313" key="2">
    <source>
        <dbReference type="EMBL" id="RAY11724.1"/>
    </source>
</evidence>
<dbReference type="GO" id="GO:0005886">
    <property type="term" value="C:plasma membrane"/>
    <property type="evidence" value="ECO:0007669"/>
    <property type="project" value="TreeGrafter"/>
</dbReference>
<sequence length="403" mass="39101">MGRWAQPVLAGVVTAVVGFASSFAIVLAGLRAVGADPEQATSGLLALCAAVGLTAIWAGLRYRMPISIAWSTPGAALLVATGGVPGGFGTAVGAFVGCGLLITVAGLFAPLGRWIAAIPGPLAAAMLAGVLLDLCLAPVRALAEAPALAVPVVLTWAVLTRFARPWAVPAALAVAVAAIVATAPPGGPAGAALRPVIEPTVPGWSLQAAIGLALPLFLVTMASQNIPGMAVLAGYGYRPPLRPLLIGTGLATTAAAPLGGHAVNLAAISAALAAGPDAHPDPERRWIASVTAGTAMIALGLAAGPATALVLLSPPVLVEAVAGLALLGALAGALTAAVAEPGRREAAVITFAVTASGVTVLGVGAAFWGLLAGAAALLLRPRAPAAPAADPGRDRAAAVPGGG</sequence>
<proteinExistence type="predicted"/>
<evidence type="ECO:0000256" key="1">
    <source>
        <dbReference type="SAM" id="Phobius"/>
    </source>
</evidence>
<dbReference type="InterPro" id="IPR004711">
    <property type="entry name" value="Benzoate_Transporter"/>
</dbReference>
<keyword evidence="1" id="KW-1133">Transmembrane helix</keyword>
<dbReference type="EMBL" id="QLYX01000017">
    <property type="protein sequence ID" value="RAY11724.1"/>
    <property type="molecule type" value="Genomic_DNA"/>
</dbReference>
<feature type="transmembrane region" description="Helical" evidence="1">
    <location>
        <begin position="114"/>
        <end position="132"/>
    </location>
</feature>
<dbReference type="RefSeq" id="WP_111871302.1">
    <property type="nucleotide sequence ID" value="NZ_QLYX01000017.1"/>
</dbReference>
<feature type="transmembrane region" description="Helical" evidence="1">
    <location>
        <begin position="286"/>
        <end position="304"/>
    </location>
</feature>
<accession>A0A365GY03</accession>
<gene>
    <name evidence="2" type="ORF">DPM19_29375</name>
</gene>
<evidence type="ECO:0000313" key="3">
    <source>
        <dbReference type="Proteomes" id="UP000251891"/>
    </source>
</evidence>
<dbReference type="Pfam" id="PF03594">
    <property type="entry name" value="BenE"/>
    <property type="match status" value="1"/>
</dbReference>
<feature type="transmembrane region" description="Helical" evidence="1">
    <location>
        <begin position="351"/>
        <end position="379"/>
    </location>
</feature>
<dbReference type="AlphaFoldDB" id="A0A365GY03"/>
<feature type="transmembrane region" description="Helical" evidence="1">
    <location>
        <begin position="316"/>
        <end position="339"/>
    </location>
</feature>
<feature type="transmembrane region" description="Helical" evidence="1">
    <location>
        <begin position="90"/>
        <end position="109"/>
    </location>
</feature>
<feature type="transmembrane region" description="Helical" evidence="1">
    <location>
        <begin position="244"/>
        <end position="274"/>
    </location>
</feature>